<keyword evidence="1" id="KW-1185">Reference proteome</keyword>
<reference evidence="2" key="2">
    <citation type="submission" date="2025-08" db="UniProtKB">
        <authorList>
            <consortium name="RefSeq"/>
        </authorList>
    </citation>
    <scope>IDENTIFICATION</scope>
    <source>
        <tissue evidence="2">Leaf</tissue>
    </source>
</reference>
<dbReference type="RefSeq" id="XP_075100521.1">
    <property type="nucleotide sequence ID" value="XM_075244420.1"/>
</dbReference>
<reference evidence="1" key="1">
    <citation type="journal article" date="2014" name="Nat. Commun.">
        <title>The tobacco genome sequence and its comparison with those of tomato and potato.</title>
        <authorList>
            <person name="Sierro N."/>
            <person name="Battey J.N."/>
            <person name="Ouadi S."/>
            <person name="Bakaher N."/>
            <person name="Bovet L."/>
            <person name="Willig A."/>
            <person name="Goepfert S."/>
            <person name="Peitsch M.C."/>
            <person name="Ivanov N.V."/>
        </authorList>
    </citation>
    <scope>NUCLEOTIDE SEQUENCE [LARGE SCALE GENOMIC DNA]</scope>
</reference>
<evidence type="ECO:0000313" key="2">
    <source>
        <dbReference type="RefSeq" id="XP_075100521.1"/>
    </source>
</evidence>
<evidence type="ECO:0000313" key="1">
    <source>
        <dbReference type="Proteomes" id="UP000790787"/>
    </source>
</evidence>
<dbReference type="Proteomes" id="UP000790787">
    <property type="component" value="Chromosome 1"/>
</dbReference>
<gene>
    <name evidence="2" type="primary">LOC142176468</name>
</gene>
<accession>A0AC58TTH8</accession>
<name>A0AC58TTH8_TOBAC</name>
<organism evidence="1 2">
    <name type="scientific">Nicotiana tabacum</name>
    <name type="common">Common tobacco</name>
    <dbReference type="NCBI Taxonomy" id="4097"/>
    <lineage>
        <taxon>Eukaryota</taxon>
        <taxon>Viridiplantae</taxon>
        <taxon>Streptophyta</taxon>
        <taxon>Embryophyta</taxon>
        <taxon>Tracheophyta</taxon>
        <taxon>Spermatophyta</taxon>
        <taxon>Magnoliopsida</taxon>
        <taxon>eudicotyledons</taxon>
        <taxon>Gunneridae</taxon>
        <taxon>Pentapetalae</taxon>
        <taxon>asterids</taxon>
        <taxon>lamiids</taxon>
        <taxon>Solanales</taxon>
        <taxon>Solanaceae</taxon>
        <taxon>Nicotianoideae</taxon>
        <taxon>Nicotianeae</taxon>
        <taxon>Nicotiana</taxon>
    </lineage>
</organism>
<sequence length="297" mass="32897">MPVQNTINNQLLIHDAKNSFHTKEQAQANLNPTISENPDNGKYTTKLNLHAMGEPSTSSRSTSTTNEATTTYTTTSNGAVSRTRRGSNGRNRRSPQPTHGTNSGIHKSKRGKGVSLHGDAREEAYAQLPTITVQVLNGHQATTRPNCGQQSHDLSTLAQEDPSLSRAGMDNGDPTDMNLNPAMNRPTNFIIWNIRGGNNDDFKRNFREMVDTHRPCMVALLKTKIANHTQMLDDFGFSEMIAVPAEGQSEGMMVMWNHNVVTVQNFIHRNQEIYATIEVVNPPREGSDPQTRVPARK</sequence>
<protein>
    <submittedName>
        <fullName evidence="2">Uncharacterized protein LOC142176468</fullName>
    </submittedName>
</protein>
<proteinExistence type="predicted"/>